<reference evidence="2" key="1">
    <citation type="journal article" date="2022" name="Mol. Ecol. Resour.">
        <title>The genomes of chicory, endive, great burdock and yacon provide insights into Asteraceae palaeo-polyploidization history and plant inulin production.</title>
        <authorList>
            <person name="Fan W."/>
            <person name="Wang S."/>
            <person name="Wang H."/>
            <person name="Wang A."/>
            <person name="Jiang F."/>
            <person name="Liu H."/>
            <person name="Zhao H."/>
            <person name="Xu D."/>
            <person name="Zhang Y."/>
        </authorList>
    </citation>
    <scope>NUCLEOTIDE SEQUENCE [LARGE SCALE GENOMIC DNA]</scope>
    <source>
        <strain evidence="2">cv. Niubang</strain>
    </source>
</reference>
<comment type="caution">
    <text evidence="1">The sequence shown here is derived from an EMBL/GenBank/DDBJ whole genome shotgun (WGS) entry which is preliminary data.</text>
</comment>
<keyword evidence="2" id="KW-1185">Reference proteome</keyword>
<protein>
    <submittedName>
        <fullName evidence="1">Uncharacterized protein</fullName>
    </submittedName>
</protein>
<accession>A0ACB8XNI4</accession>
<reference evidence="1 2" key="2">
    <citation type="journal article" date="2022" name="Mol. Ecol. Resour.">
        <title>The genomes of chicory, endive, great burdock and yacon provide insights into Asteraceae paleo-polyploidization history and plant inulin production.</title>
        <authorList>
            <person name="Fan W."/>
            <person name="Wang S."/>
            <person name="Wang H."/>
            <person name="Wang A."/>
            <person name="Jiang F."/>
            <person name="Liu H."/>
            <person name="Zhao H."/>
            <person name="Xu D."/>
            <person name="Zhang Y."/>
        </authorList>
    </citation>
    <scope>NUCLEOTIDE SEQUENCE [LARGE SCALE GENOMIC DNA]</scope>
    <source>
        <strain evidence="2">cv. Niubang</strain>
    </source>
</reference>
<dbReference type="Proteomes" id="UP001055879">
    <property type="component" value="Linkage Group LG16"/>
</dbReference>
<dbReference type="EMBL" id="CM042062">
    <property type="protein sequence ID" value="KAI3669471.1"/>
    <property type="molecule type" value="Genomic_DNA"/>
</dbReference>
<evidence type="ECO:0000313" key="2">
    <source>
        <dbReference type="Proteomes" id="UP001055879"/>
    </source>
</evidence>
<evidence type="ECO:0000313" key="1">
    <source>
        <dbReference type="EMBL" id="KAI3669471.1"/>
    </source>
</evidence>
<organism evidence="1 2">
    <name type="scientific">Arctium lappa</name>
    <name type="common">Greater burdock</name>
    <name type="synonym">Lappa major</name>
    <dbReference type="NCBI Taxonomy" id="4217"/>
    <lineage>
        <taxon>Eukaryota</taxon>
        <taxon>Viridiplantae</taxon>
        <taxon>Streptophyta</taxon>
        <taxon>Embryophyta</taxon>
        <taxon>Tracheophyta</taxon>
        <taxon>Spermatophyta</taxon>
        <taxon>Magnoliopsida</taxon>
        <taxon>eudicotyledons</taxon>
        <taxon>Gunneridae</taxon>
        <taxon>Pentapetalae</taxon>
        <taxon>asterids</taxon>
        <taxon>campanulids</taxon>
        <taxon>Asterales</taxon>
        <taxon>Asteraceae</taxon>
        <taxon>Carduoideae</taxon>
        <taxon>Cardueae</taxon>
        <taxon>Arctiinae</taxon>
        <taxon>Arctium</taxon>
    </lineage>
</organism>
<proteinExistence type="predicted"/>
<sequence>MKIFLFVVDFYNMVQKGIFVARQKHAFPILPSLQIQPTAMHSQKPLSIRHRSESGTTIKIVILEPLLEGNRRCQLSTPLHSVPLEMGPKRRGKLGLSQYPKIDWGW</sequence>
<gene>
    <name evidence="1" type="ORF">L6452_40707</name>
</gene>
<name>A0ACB8XNI4_ARCLA</name>